<organism evidence="2 3">
    <name type="scientific">Microbacterium imperiale</name>
    <dbReference type="NCBI Taxonomy" id="33884"/>
    <lineage>
        <taxon>Bacteria</taxon>
        <taxon>Bacillati</taxon>
        <taxon>Actinomycetota</taxon>
        <taxon>Actinomycetes</taxon>
        <taxon>Micrococcales</taxon>
        <taxon>Microbacteriaceae</taxon>
        <taxon>Microbacterium</taxon>
    </lineage>
</organism>
<feature type="transmembrane region" description="Helical" evidence="1">
    <location>
        <begin position="70"/>
        <end position="90"/>
    </location>
</feature>
<accession>A0A9W6M382</accession>
<protein>
    <submittedName>
        <fullName evidence="2">Uncharacterized protein</fullName>
    </submittedName>
</protein>
<gene>
    <name evidence="2" type="ORF">GCM10017586_14970</name>
</gene>
<comment type="caution">
    <text evidence="2">The sequence shown here is derived from an EMBL/GenBank/DDBJ whole genome shotgun (WGS) entry which is preliminary data.</text>
</comment>
<feature type="transmembrane region" description="Helical" evidence="1">
    <location>
        <begin position="17"/>
        <end position="39"/>
    </location>
</feature>
<keyword evidence="3" id="KW-1185">Reference proteome</keyword>
<dbReference type="Proteomes" id="UP001142317">
    <property type="component" value="Unassembled WGS sequence"/>
</dbReference>
<name>A0A9W6M382_9MICO</name>
<dbReference type="EMBL" id="BSEO01000005">
    <property type="protein sequence ID" value="GLJ79815.1"/>
    <property type="molecule type" value="Genomic_DNA"/>
</dbReference>
<dbReference type="RefSeq" id="WP_210007436.1">
    <property type="nucleotide sequence ID" value="NZ_BSEO01000005.1"/>
</dbReference>
<dbReference type="AlphaFoldDB" id="A0A9W6M382"/>
<reference evidence="2" key="2">
    <citation type="submission" date="2023-01" db="EMBL/GenBank/DDBJ databases">
        <authorList>
            <person name="Sun Q."/>
            <person name="Evtushenko L."/>
        </authorList>
    </citation>
    <scope>NUCLEOTIDE SEQUENCE</scope>
    <source>
        <strain evidence="2">VKM Ac-1447</strain>
    </source>
</reference>
<evidence type="ECO:0000313" key="3">
    <source>
        <dbReference type="Proteomes" id="UP001142317"/>
    </source>
</evidence>
<keyword evidence="1" id="KW-0812">Transmembrane</keyword>
<evidence type="ECO:0000313" key="2">
    <source>
        <dbReference type="EMBL" id="GLJ79815.1"/>
    </source>
</evidence>
<keyword evidence="1" id="KW-1133">Transmembrane helix</keyword>
<keyword evidence="1" id="KW-0472">Membrane</keyword>
<reference evidence="2" key="1">
    <citation type="journal article" date="2014" name="Int. J. Syst. Evol. Microbiol.">
        <title>Complete genome sequence of Corynebacterium casei LMG S-19264T (=DSM 44701T), isolated from a smear-ripened cheese.</title>
        <authorList>
            <consortium name="US DOE Joint Genome Institute (JGI-PGF)"/>
            <person name="Walter F."/>
            <person name="Albersmeier A."/>
            <person name="Kalinowski J."/>
            <person name="Ruckert C."/>
        </authorList>
    </citation>
    <scope>NUCLEOTIDE SEQUENCE</scope>
    <source>
        <strain evidence="2">VKM Ac-1447</strain>
    </source>
</reference>
<proteinExistence type="predicted"/>
<evidence type="ECO:0000256" key="1">
    <source>
        <dbReference type="SAM" id="Phobius"/>
    </source>
</evidence>
<sequence length="105" mass="11157">MTDGTTSPAPRPRIPRVLWWIAAAVTTGGILMVLFDALITKPQASFGWFAYQPLAAAAYFQARGTVVSPPMWAGMTVAVIGLLALSFLLGRRSATPPPVKEEVSG</sequence>